<dbReference type="InterPro" id="IPR037516">
    <property type="entry name" value="Tripartite_DENN"/>
</dbReference>
<name>A0A485LML9_9STRA</name>
<reference evidence="3 4" key="1">
    <citation type="submission" date="2019-03" db="EMBL/GenBank/DDBJ databases">
        <authorList>
            <person name="Gaulin E."/>
            <person name="Dumas B."/>
        </authorList>
    </citation>
    <scope>NUCLEOTIDE SEQUENCE [LARGE SCALE GENOMIC DNA]</scope>
    <source>
        <strain evidence="3">CBS 568.67</strain>
    </source>
</reference>
<dbReference type="AlphaFoldDB" id="A0A485LML9"/>
<dbReference type="GO" id="GO:0031410">
    <property type="term" value="C:cytoplasmic vesicle"/>
    <property type="evidence" value="ECO:0007669"/>
    <property type="project" value="TreeGrafter"/>
</dbReference>
<dbReference type="PANTHER" id="PTHR12296:SF21">
    <property type="entry name" value="DENN DOMAIN-CONTAINING PROTEIN 3"/>
    <property type="match status" value="1"/>
</dbReference>
<dbReference type="Gene3D" id="3.40.50.11500">
    <property type="match status" value="1"/>
</dbReference>
<dbReference type="OrthoDB" id="73948at2759"/>
<dbReference type="Pfam" id="PF03456">
    <property type="entry name" value="uDENN"/>
    <property type="match status" value="1"/>
</dbReference>
<keyword evidence="4" id="KW-1185">Reference proteome</keyword>
<reference evidence="2" key="2">
    <citation type="submission" date="2019-06" db="EMBL/GenBank/DDBJ databases">
        <title>Genomics analysis of Aphanomyces spp. identifies a new class of oomycete effector associated with host adaptation.</title>
        <authorList>
            <person name="Gaulin E."/>
        </authorList>
    </citation>
    <scope>NUCLEOTIDE SEQUENCE</scope>
    <source>
        <strain evidence="2">CBS 578.67</strain>
    </source>
</reference>
<dbReference type="EMBL" id="VJMH01007267">
    <property type="protein sequence ID" value="KAF0684660.1"/>
    <property type="molecule type" value="Genomic_DNA"/>
</dbReference>
<dbReference type="InterPro" id="IPR001194">
    <property type="entry name" value="cDENN_dom"/>
</dbReference>
<dbReference type="InterPro" id="IPR005113">
    <property type="entry name" value="uDENN_dom"/>
</dbReference>
<protein>
    <submittedName>
        <fullName evidence="3">Aste57867_23380 protein</fullName>
    </submittedName>
</protein>
<evidence type="ECO:0000313" key="3">
    <source>
        <dbReference type="EMBL" id="VFU00026.1"/>
    </source>
</evidence>
<evidence type="ECO:0000313" key="4">
    <source>
        <dbReference type="Proteomes" id="UP000332933"/>
    </source>
</evidence>
<dbReference type="Gene3D" id="3.30.450.200">
    <property type="match status" value="1"/>
</dbReference>
<dbReference type="PROSITE" id="PS50211">
    <property type="entry name" value="DENN"/>
    <property type="match status" value="1"/>
</dbReference>
<feature type="domain" description="UDENN" evidence="1">
    <location>
        <begin position="847"/>
        <end position="1273"/>
    </location>
</feature>
<accession>A0A485LML9</accession>
<gene>
    <name evidence="3" type="primary">Aste57867_23380</name>
    <name evidence="2" type="ORF">As57867_023309</name>
    <name evidence="3" type="ORF">ASTE57867_23380</name>
</gene>
<dbReference type="PANTHER" id="PTHR12296">
    <property type="entry name" value="DENN DOMAIN-CONTAINING PROTEIN 4"/>
    <property type="match status" value="1"/>
</dbReference>
<evidence type="ECO:0000313" key="2">
    <source>
        <dbReference type="EMBL" id="KAF0684660.1"/>
    </source>
</evidence>
<proteinExistence type="predicted"/>
<dbReference type="GO" id="GO:0032483">
    <property type="term" value="P:regulation of Rab protein signal transduction"/>
    <property type="evidence" value="ECO:0007669"/>
    <property type="project" value="TreeGrafter"/>
</dbReference>
<organism evidence="3 4">
    <name type="scientific">Aphanomyces stellatus</name>
    <dbReference type="NCBI Taxonomy" id="120398"/>
    <lineage>
        <taxon>Eukaryota</taxon>
        <taxon>Sar</taxon>
        <taxon>Stramenopiles</taxon>
        <taxon>Oomycota</taxon>
        <taxon>Saprolegniomycetes</taxon>
        <taxon>Saprolegniales</taxon>
        <taxon>Verrucalvaceae</taxon>
        <taxon>Aphanomyces</taxon>
    </lineage>
</organism>
<dbReference type="Pfam" id="PF02141">
    <property type="entry name" value="DENN"/>
    <property type="match status" value="1"/>
</dbReference>
<dbReference type="EMBL" id="CAADRA010007293">
    <property type="protein sequence ID" value="VFU00026.1"/>
    <property type="molecule type" value="Genomic_DNA"/>
</dbReference>
<dbReference type="SMART" id="SM00799">
    <property type="entry name" value="DENN"/>
    <property type="match status" value="1"/>
</dbReference>
<evidence type="ECO:0000259" key="1">
    <source>
        <dbReference type="PROSITE" id="PS50211"/>
    </source>
</evidence>
<sequence length="1273" mass="140508">MRQVRVVLHDGVAKVREDLASFVAWMPPSYSIAQVISDALHHWNLPLGCTCALYDDESNVVTHDATLDHVPSTAFDLVVSPDKRRSVARGSASDRVLELFLVHALQNPWGQGLRINWQQFKGLTRWIVVHPRTQVGWDTQKMLAFHSHATSTLGLTYTQFLEAWVDVSGYVADVDDLYIEILDTMTKSSLVNTLARLRLHDAYADAAVVAAARAPFAKSLVLVLGAFHHAVGTPPSDQITLTFAEFRSFVAAVHLKKRLHVSMDELACLFVHCCRLEASHVLSGHVQVPLGRLVWALTHIGLLVMPRLMALSPAATETHLGLLSRRALAAQYAATCFKIVIQEIAQALSPRDIDAIGARQTKHGAAFRRGAQLLHRAFVTCFQTDGCVDYVAACRVLAVQPTDNQKPVVAAQNFLPDRRQSKPHHPLDAANDLLDAIVLEVLDTDEPDWDFIADQWVAATDAVDSHLASQIDDTSSLFRYASSLSVFAQQLWSTSSKTLTLLPLALEAARTASTKCHAYWAHLCVSEPTEHEGDAVLQCLLLWAHCLGLTGDMLSAQSTNETPVDAALAASLLVHPPPSNQKIEFWSVPSDATPAVHFNEARLRYLVAIDLVPSSWETVLSFVVAQIQLALHLPLGVAIAKELFHDAVDHLSEFVHDEAHALVRYVDALLFVRHSFLEPTHVSPFYQFIVASIFQDFCSTGAAALSIDDMNRINHVCHVAPVTPATAAWLLTTFESTHDEPPTGLSEAGLLQYFTWMAHADPVEFHRAMKLLTAKYSGAQGLSRSCLSSIVTYHRTPPRHAPQGPQPLAPRRPRLSHKRDTFPAFALDALTPLAIADCFVVLSGVLAAVTPTQLQQTTSASDLRIHVQITDKLYHPNCRSFRVPDEIATFLYPTRPVVYTAEPAPRWFDTVLTDVKGSKTFASCLQFAQATTPSALRALLSEIEGVLMDSAAFPTWVTSDAPVYYIPKCLCFLSRQPVFKSLHIALLEIFRSQSIQSKMIASFLDVPVPLLPSEKTRCVFRGHSFLLSPLANTADAYFSPHEIDFTLVFHRLSLAVIVDILTYLMCEKKVALASTSYGMLTPIAETLRALLHPFRSQVVYVPVVPEGLGDLLCSPVPFLVGISADLLRLRHELDDVIFVDVDTNTLYPPLRLPLPRSVWSRDASSSLGCRLGDRTKKKLVKSLGAMCERATIAVRDDRGHVDDAAHDVDDYGVIDASMLAVTPQRHSLDDDAWHTAQCVVDEHIEDMWTSLQSIVSTFFLSYAPPSTRPIAQH</sequence>
<dbReference type="InterPro" id="IPR043153">
    <property type="entry name" value="DENN_C"/>
</dbReference>
<dbReference type="Proteomes" id="UP000332933">
    <property type="component" value="Unassembled WGS sequence"/>
</dbReference>
<dbReference type="InterPro" id="IPR051696">
    <property type="entry name" value="DENN_Domain_GEFs"/>
</dbReference>